<protein>
    <submittedName>
        <fullName evidence="2">Uncharacterized protein</fullName>
    </submittedName>
</protein>
<keyword evidence="3" id="KW-1185">Reference proteome</keyword>
<dbReference type="Proteomes" id="UP001597451">
    <property type="component" value="Unassembled WGS sequence"/>
</dbReference>
<evidence type="ECO:0000313" key="3">
    <source>
        <dbReference type="Proteomes" id="UP001597451"/>
    </source>
</evidence>
<feature type="transmembrane region" description="Helical" evidence="1">
    <location>
        <begin position="164"/>
        <end position="187"/>
    </location>
</feature>
<feature type="transmembrane region" description="Helical" evidence="1">
    <location>
        <begin position="137"/>
        <end position="157"/>
    </location>
</feature>
<feature type="transmembrane region" description="Helical" evidence="1">
    <location>
        <begin position="6"/>
        <end position="27"/>
    </location>
</feature>
<sequence>MTLTNVHISIGVMLLSFSIGFLAYYVISDDVKKGQKKIHMGETLNQLVNFVIYIWLGKVLLNIPLFIEDPLAVLAYPSNSHAFHIAIFVSVIALMIKTKRGKMDVVPFLHTFIHIFLISTFIYEFIQFVWYDNRYSIAYMGLVVLLIVALVLTRRFLSVQWQNVFIYFAWTLGSFMLTLFLPIMTVFGYTVKPWFSGFLLIVALILIVYQKQLSKVD</sequence>
<keyword evidence="1" id="KW-0472">Membrane</keyword>
<feature type="transmembrane region" description="Helical" evidence="1">
    <location>
        <begin position="108"/>
        <end position="131"/>
    </location>
</feature>
<keyword evidence="1" id="KW-1133">Transmembrane helix</keyword>
<name>A0ABW5Q083_9BACI</name>
<dbReference type="RefSeq" id="WP_379561836.1">
    <property type="nucleotide sequence ID" value="NZ_JBHUMX010000035.1"/>
</dbReference>
<feature type="transmembrane region" description="Helical" evidence="1">
    <location>
        <begin position="193"/>
        <end position="209"/>
    </location>
</feature>
<accession>A0ABW5Q083</accession>
<keyword evidence="1" id="KW-0812">Transmembrane</keyword>
<dbReference type="EMBL" id="JBHUMX010000035">
    <property type="protein sequence ID" value="MFD2629062.1"/>
    <property type="molecule type" value="Genomic_DNA"/>
</dbReference>
<feature type="transmembrane region" description="Helical" evidence="1">
    <location>
        <begin position="79"/>
        <end position="96"/>
    </location>
</feature>
<feature type="transmembrane region" description="Helical" evidence="1">
    <location>
        <begin position="47"/>
        <end position="67"/>
    </location>
</feature>
<evidence type="ECO:0000256" key="1">
    <source>
        <dbReference type="SAM" id="Phobius"/>
    </source>
</evidence>
<evidence type="ECO:0000313" key="2">
    <source>
        <dbReference type="EMBL" id="MFD2629062.1"/>
    </source>
</evidence>
<gene>
    <name evidence="2" type="ORF">ACFSUN_09755</name>
</gene>
<organism evidence="2 3">
    <name type="scientific">Oceanobacillus kapialis</name>
    <dbReference type="NCBI Taxonomy" id="481353"/>
    <lineage>
        <taxon>Bacteria</taxon>
        <taxon>Bacillati</taxon>
        <taxon>Bacillota</taxon>
        <taxon>Bacilli</taxon>
        <taxon>Bacillales</taxon>
        <taxon>Bacillaceae</taxon>
        <taxon>Oceanobacillus</taxon>
    </lineage>
</organism>
<proteinExistence type="predicted"/>
<comment type="caution">
    <text evidence="2">The sequence shown here is derived from an EMBL/GenBank/DDBJ whole genome shotgun (WGS) entry which is preliminary data.</text>
</comment>
<reference evidence="3" key="1">
    <citation type="journal article" date="2019" name="Int. J. Syst. Evol. Microbiol.">
        <title>The Global Catalogue of Microorganisms (GCM) 10K type strain sequencing project: providing services to taxonomists for standard genome sequencing and annotation.</title>
        <authorList>
            <consortium name="The Broad Institute Genomics Platform"/>
            <consortium name="The Broad Institute Genome Sequencing Center for Infectious Disease"/>
            <person name="Wu L."/>
            <person name="Ma J."/>
        </authorList>
    </citation>
    <scope>NUCLEOTIDE SEQUENCE [LARGE SCALE GENOMIC DNA]</scope>
    <source>
        <strain evidence="3">TISTR 1858</strain>
    </source>
</reference>